<gene>
    <name evidence="2" type="ORF">TrST_g955</name>
</gene>
<accession>A0A9W7BE21</accession>
<dbReference type="AlphaFoldDB" id="A0A9W7BE21"/>
<organism evidence="2 3">
    <name type="scientific">Triparma strigata</name>
    <dbReference type="NCBI Taxonomy" id="1606541"/>
    <lineage>
        <taxon>Eukaryota</taxon>
        <taxon>Sar</taxon>
        <taxon>Stramenopiles</taxon>
        <taxon>Ochrophyta</taxon>
        <taxon>Bolidophyceae</taxon>
        <taxon>Parmales</taxon>
        <taxon>Triparmaceae</taxon>
        <taxon>Triparma</taxon>
    </lineage>
</organism>
<name>A0A9W7BE21_9STRA</name>
<keyword evidence="1" id="KW-1133">Transmembrane helix</keyword>
<dbReference type="EMBL" id="BRXY01000355">
    <property type="protein sequence ID" value="GMH89321.1"/>
    <property type="molecule type" value="Genomic_DNA"/>
</dbReference>
<dbReference type="Proteomes" id="UP001165085">
    <property type="component" value="Unassembled WGS sequence"/>
</dbReference>
<sequence length="181" mass="21189">MPLLFSALSSLIGSYAVAYFYSTHYEGDAKLSDDALKTILASLSALWVISVIAFFSVMKKEYIRTFYSIETTSDFNKNWFLSQGEDQDEEKSLELSLHPEVYATWGDDIIKPWTLENWSRWEEERPAWFTDKWIEGVPNRFVPYDYRVKYKKTKGRVDDNQLKRRRGSISVREILGGVEEK</sequence>
<feature type="transmembrane region" description="Helical" evidence="1">
    <location>
        <begin position="38"/>
        <end position="58"/>
    </location>
</feature>
<keyword evidence="3" id="KW-1185">Reference proteome</keyword>
<evidence type="ECO:0000313" key="2">
    <source>
        <dbReference type="EMBL" id="GMH89321.1"/>
    </source>
</evidence>
<evidence type="ECO:0000313" key="3">
    <source>
        <dbReference type="Proteomes" id="UP001165085"/>
    </source>
</evidence>
<comment type="caution">
    <text evidence="2">The sequence shown here is derived from an EMBL/GenBank/DDBJ whole genome shotgun (WGS) entry which is preliminary data.</text>
</comment>
<protein>
    <submittedName>
        <fullName evidence="2">Uncharacterized protein</fullName>
    </submittedName>
</protein>
<keyword evidence="1" id="KW-0812">Transmembrane</keyword>
<proteinExistence type="predicted"/>
<evidence type="ECO:0000256" key="1">
    <source>
        <dbReference type="SAM" id="Phobius"/>
    </source>
</evidence>
<reference evidence="3" key="1">
    <citation type="journal article" date="2023" name="Commun. Biol.">
        <title>Genome analysis of Parmales, the sister group of diatoms, reveals the evolutionary specialization of diatoms from phago-mixotrophs to photoautotrophs.</title>
        <authorList>
            <person name="Ban H."/>
            <person name="Sato S."/>
            <person name="Yoshikawa S."/>
            <person name="Yamada K."/>
            <person name="Nakamura Y."/>
            <person name="Ichinomiya M."/>
            <person name="Sato N."/>
            <person name="Blanc-Mathieu R."/>
            <person name="Endo H."/>
            <person name="Kuwata A."/>
            <person name="Ogata H."/>
        </authorList>
    </citation>
    <scope>NUCLEOTIDE SEQUENCE [LARGE SCALE GENOMIC DNA]</scope>
    <source>
        <strain evidence="3">NIES 3701</strain>
    </source>
</reference>
<keyword evidence="1" id="KW-0472">Membrane</keyword>
<dbReference type="OrthoDB" id="232142at2759"/>